<protein>
    <submittedName>
        <fullName evidence="2">Steroid 5-alpha reductase family enzyme</fullName>
    </submittedName>
</protein>
<evidence type="ECO:0000313" key="2">
    <source>
        <dbReference type="EMBL" id="TDU26459.1"/>
    </source>
</evidence>
<dbReference type="PANTHER" id="PTHR32251:SF17">
    <property type="entry name" value="STEROID 5-ALPHA REDUCTASE C-TERMINAL DOMAIN-CONTAINING PROTEIN"/>
    <property type="match status" value="1"/>
</dbReference>
<dbReference type="Proteomes" id="UP000295341">
    <property type="component" value="Unassembled WGS sequence"/>
</dbReference>
<feature type="transmembrane region" description="Helical" evidence="1">
    <location>
        <begin position="106"/>
        <end position="128"/>
    </location>
</feature>
<accession>A0A4S3K2D1</accession>
<dbReference type="OrthoDB" id="9789029at2"/>
<feature type="transmembrane region" description="Helical" evidence="1">
    <location>
        <begin position="58"/>
        <end position="80"/>
    </location>
</feature>
<proteinExistence type="predicted"/>
<comment type="caution">
    <text evidence="2">The sequence shown here is derived from an EMBL/GenBank/DDBJ whole genome shotgun (WGS) entry which is preliminary data.</text>
</comment>
<dbReference type="AlphaFoldDB" id="A0A4S3K2D1"/>
<keyword evidence="1" id="KW-0472">Membrane</keyword>
<dbReference type="InterPro" id="IPR010721">
    <property type="entry name" value="UstE-like"/>
</dbReference>
<dbReference type="Pfam" id="PF06966">
    <property type="entry name" value="DUF1295"/>
    <property type="match status" value="1"/>
</dbReference>
<dbReference type="Gene3D" id="1.20.120.1630">
    <property type="match status" value="1"/>
</dbReference>
<dbReference type="PROSITE" id="PS50244">
    <property type="entry name" value="S5A_REDUCTASE"/>
    <property type="match status" value="1"/>
</dbReference>
<keyword evidence="1" id="KW-0812">Transmembrane</keyword>
<gene>
    <name evidence="2" type="ORF">DFR24_3484</name>
</gene>
<feature type="transmembrane region" description="Helical" evidence="1">
    <location>
        <begin position="36"/>
        <end position="52"/>
    </location>
</feature>
<dbReference type="PANTHER" id="PTHR32251">
    <property type="entry name" value="3-OXO-5-ALPHA-STEROID 4-DEHYDROGENASE"/>
    <property type="match status" value="1"/>
</dbReference>
<keyword evidence="1" id="KW-1133">Transmembrane helix</keyword>
<organism evidence="2 3">
    <name type="scientific">Panacagrimonas perspica</name>
    <dbReference type="NCBI Taxonomy" id="381431"/>
    <lineage>
        <taxon>Bacteria</taxon>
        <taxon>Pseudomonadati</taxon>
        <taxon>Pseudomonadota</taxon>
        <taxon>Gammaproteobacteria</taxon>
        <taxon>Nevskiales</taxon>
        <taxon>Nevskiaceae</taxon>
        <taxon>Panacagrimonas</taxon>
    </lineage>
</organism>
<dbReference type="RefSeq" id="WP_133882666.1">
    <property type="nucleotide sequence ID" value="NZ_MWIN01000019.1"/>
</dbReference>
<evidence type="ECO:0000313" key="3">
    <source>
        <dbReference type="Proteomes" id="UP000295341"/>
    </source>
</evidence>
<evidence type="ECO:0000256" key="1">
    <source>
        <dbReference type="SAM" id="Phobius"/>
    </source>
</evidence>
<dbReference type="EMBL" id="SOBT01000010">
    <property type="protein sequence ID" value="TDU26459.1"/>
    <property type="molecule type" value="Genomic_DNA"/>
</dbReference>
<feature type="transmembrane region" description="Helical" evidence="1">
    <location>
        <begin position="134"/>
        <end position="157"/>
    </location>
</feature>
<name>A0A4S3K2D1_9GAMM</name>
<sequence length="259" mass="29276">MTSLEAFLYSVAIVFAAKTFAWVVQLRTRNGGLVDSVWAVTLGGLAGFYAVVGDAPLVLRWAVGAMGGVWGLRLGVHLFLRNWGKPEDWRYAKFRKDWGAHADRNMFWFFQFQNLFTLMLSASAFLPLVFRDDAPPVACYMAAIAIWVTSVVGEGIADAQLERFRADPANKGEVCRVGLWRWSRHPNYFFECLHWFAYVVLAWGMPWGWVTLGAPLVMAFLLMKMSGVPLMEAEMIRRKPGYAEYVRQTSALIPLPPRA</sequence>
<reference evidence="2 3" key="1">
    <citation type="submission" date="2019-03" db="EMBL/GenBank/DDBJ databases">
        <title>Genomic Encyclopedia of Type Strains, Phase IV (KMG-IV): sequencing the most valuable type-strain genomes for metagenomic binning, comparative biology and taxonomic classification.</title>
        <authorList>
            <person name="Goeker M."/>
        </authorList>
    </citation>
    <scope>NUCLEOTIDE SEQUENCE [LARGE SCALE GENOMIC DNA]</scope>
    <source>
        <strain evidence="2 3">DSM 26377</strain>
    </source>
</reference>
<dbReference type="GO" id="GO:0016020">
    <property type="term" value="C:membrane"/>
    <property type="evidence" value="ECO:0007669"/>
    <property type="project" value="TreeGrafter"/>
</dbReference>
<feature type="transmembrane region" description="Helical" evidence="1">
    <location>
        <begin position="6"/>
        <end position="24"/>
    </location>
</feature>
<keyword evidence="3" id="KW-1185">Reference proteome</keyword>